<feature type="compositionally biased region" description="Low complexity" evidence="1">
    <location>
        <begin position="437"/>
        <end position="449"/>
    </location>
</feature>
<feature type="transmembrane region" description="Helical" evidence="2">
    <location>
        <begin position="38"/>
        <end position="59"/>
    </location>
</feature>
<feature type="transmembrane region" description="Helical" evidence="2">
    <location>
        <begin position="119"/>
        <end position="140"/>
    </location>
</feature>
<keyword evidence="4" id="KW-1185">Reference proteome</keyword>
<feature type="transmembrane region" description="Helical" evidence="2">
    <location>
        <begin position="174"/>
        <end position="196"/>
    </location>
</feature>
<dbReference type="RefSeq" id="WP_227422959.1">
    <property type="nucleotide sequence ID" value="NZ_CP071868.1"/>
</dbReference>
<evidence type="ECO:0000313" key="3">
    <source>
        <dbReference type="EMBL" id="QTE28715.1"/>
    </source>
</evidence>
<name>A0A8A4ZBC1_9MICO</name>
<feature type="transmembrane region" description="Helical" evidence="2">
    <location>
        <begin position="282"/>
        <end position="302"/>
    </location>
</feature>
<keyword evidence="2" id="KW-0472">Membrane</keyword>
<gene>
    <name evidence="3" type="ORF">J4E96_15380</name>
</gene>
<feature type="transmembrane region" description="Helical" evidence="2">
    <location>
        <begin position="208"/>
        <end position="229"/>
    </location>
</feature>
<feature type="transmembrane region" description="Helical" evidence="2">
    <location>
        <begin position="71"/>
        <end position="92"/>
    </location>
</feature>
<keyword evidence="2" id="KW-1133">Transmembrane helix</keyword>
<evidence type="ECO:0000256" key="1">
    <source>
        <dbReference type="SAM" id="MobiDB-lite"/>
    </source>
</evidence>
<feature type="transmembrane region" description="Helical" evidence="2">
    <location>
        <begin position="394"/>
        <end position="419"/>
    </location>
</feature>
<dbReference type="KEGG" id="psic:J4E96_15380"/>
<feature type="region of interest" description="Disordered" evidence="1">
    <location>
        <begin position="430"/>
        <end position="464"/>
    </location>
</feature>
<dbReference type="Proteomes" id="UP000663937">
    <property type="component" value="Chromosome"/>
</dbReference>
<feature type="transmembrane region" description="Helical" evidence="2">
    <location>
        <begin position="353"/>
        <end position="374"/>
    </location>
</feature>
<accession>A0A8A4ZBC1</accession>
<dbReference type="AlphaFoldDB" id="A0A8A4ZBC1"/>
<keyword evidence="2" id="KW-0812">Transmembrane</keyword>
<proteinExistence type="predicted"/>
<sequence length="464" mass="48561">MSDPATAPAASARSGLRAGGADLVSVVRTAARLWLGHWPILLTIALLGGAGRMAALWAAVELSGVSNTLGAAVLVLAPLCSITSIVLLLHVLRGSLPFLAAAGAVRAPVDPTTRRERQLIDMLASVLVPFLAVYASYGLLAEDSYRYRNSIAGKEFTENAAPLFGAGGIDIDRFVFATGWVAAAIVIGAIAVRWGLARLEGRGRSARLGFVGAYVEVVWMMTLAAYLAASKDQAWAWVEGRRAIDIVLSWWLDLLDLVGPAARPLDAVVTWVGGTLGELDDIVVVPLAWLTVGAIVYGHKLAPGPARLPRGGLTSRFDRLPAPVRRWGGELVGQLVGDVRVRFSGLVGGVRRLAVAGLGPMLVFALAFLASARIEDGLQLLVRAWLGPQRVDTWLAFSPHVGTVTRAIGLTITMCLLAAAVDRILGADRAGPRADPADPADIAGHADPAAPAPDPSGQPNASLA</sequence>
<organism evidence="3 4">
    <name type="scientific">Pengzhenrongella sicca</name>
    <dbReference type="NCBI Taxonomy" id="2819238"/>
    <lineage>
        <taxon>Bacteria</taxon>
        <taxon>Bacillati</taxon>
        <taxon>Actinomycetota</taxon>
        <taxon>Actinomycetes</taxon>
        <taxon>Micrococcales</taxon>
        <taxon>Pengzhenrongella</taxon>
    </lineage>
</organism>
<reference evidence="3" key="1">
    <citation type="submission" date="2021-03" db="EMBL/GenBank/DDBJ databases">
        <title>Pengzhenrongella sicca gen. nov., sp. nov., a new member of suborder Micrococcineae isolated from High-Arctic tundra soil.</title>
        <authorList>
            <person name="Peng F."/>
        </authorList>
    </citation>
    <scope>NUCLEOTIDE SEQUENCE</scope>
    <source>
        <strain evidence="3">LRZ-2</strain>
    </source>
</reference>
<dbReference type="EMBL" id="CP071868">
    <property type="protein sequence ID" value="QTE28715.1"/>
    <property type="molecule type" value="Genomic_DNA"/>
</dbReference>
<evidence type="ECO:0000313" key="4">
    <source>
        <dbReference type="Proteomes" id="UP000663937"/>
    </source>
</evidence>
<protein>
    <submittedName>
        <fullName evidence="3">Uncharacterized protein</fullName>
    </submittedName>
</protein>
<evidence type="ECO:0000256" key="2">
    <source>
        <dbReference type="SAM" id="Phobius"/>
    </source>
</evidence>